<dbReference type="eggNOG" id="COG4325">
    <property type="taxonomic scope" value="Bacteria"/>
</dbReference>
<reference evidence="2 3" key="1">
    <citation type="journal article" date="2012" name="Appl. Environ. Microbiol.">
        <title>Involvement of two latex-clearing proteins during rubber degradation and insights into the subsequent degradation pathway revealed by the genome sequence of Gordonia polyisoprenivorans strain VH2.</title>
        <authorList>
            <person name="Hiessl S."/>
            <person name="Schuldes J."/>
            <person name="Thurmer A."/>
            <person name="Halbsguth T."/>
            <person name="Broker D."/>
            <person name="Angelov A."/>
            <person name="Liebl W."/>
            <person name="Daniel R."/>
            <person name="Steinbuchel A."/>
        </authorList>
    </citation>
    <scope>NUCLEOTIDE SEQUENCE [LARGE SCALE GENOMIC DNA]</scope>
    <source>
        <strain evidence="3">DSM 44266 / VH2</strain>
    </source>
</reference>
<evidence type="ECO:0000313" key="2">
    <source>
        <dbReference type="EMBL" id="AFA71379.1"/>
    </source>
</evidence>
<dbReference type="GeneID" id="90157412"/>
<feature type="transmembrane region" description="Helical" evidence="1">
    <location>
        <begin position="88"/>
        <end position="109"/>
    </location>
</feature>
<dbReference type="AlphaFoldDB" id="H6MSC1"/>
<gene>
    <name evidence="2" type="ordered locus">GPOL_c03060</name>
</gene>
<dbReference type="Pfam" id="PF10011">
    <property type="entry name" value="DUF2254"/>
    <property type="match status" value="1"/>
</dbReference>
<feature type="transmembrane region" description="Helical" evidence="1">
    <location>
        <begin position="375"/>
        <end position="400"/>
    </location>
</feature>
<evidence type="ECO:0000313" key="3">
    <source>
        <dbReference type="Proteomes" id="UP000009154"/>
    </source>
</evidence>
<feature type="transmembrane region" description="Helical" evidence="1">
    <location>
        <begin position="329"/>
        <end position="354"/>
    </location>
</feature>
<dbReference type="KEGG" id="gpo:GPOL_c03060"/>
<evidence type="ECO:0000256" key="1">
    <source>
        <dbReference type="SAM" id="Phobius"/>
    </source>
</evidence>
<organism evidence="2 3">
    <name type="scientific">Gordonia polyisoprenivorans (strain DSM 44266 / VH2)</name>
    <dbReference type="NCBI Taxonomy" id="1112204"/>
    <lineage>
        <taxon>Bacteria</taxon>
        <taxon>Bacillati</taxon>
        <taxon>Actinomycetota</taxon>
        <taxon>Actinomycetes</taxon>
        <taxon>Mycobacteriales</taxon>
        <taxon>Gordoniaceae</taxon>
        <taxon>Gordonia</taxon>
    </lineage>
</organism>
<keyword evidence="1" id="KW-1133">Transmembrane helix</keyword>
<dbReference type="EMBL" id="CP003119">
    <property type="protein sequence ID" value="AFA71379.1"/>
    <property type="molecule type" value="Genomic_DNA"/>
</dbReference>
<dbReference type="Proteomes" id="UP000009154">
    <property type="component" value="Chromosome"/>
</dbReference>
<dbReference type="HOGENOM" id="CLU_375428_0_0_11"/>
<feature type="transmembrane region" description="Helical" evidence="1">
    <location>
        <begin position="160"/>
        <end position="178"/>
    </location>
</feature>
<dbReference type="RefSeq" id="WP_014358399.1">
    <property type="nucleotide sequence ID" value="NC_016906.1"/>
</dbReference>
<keyword evidence="3" id="KW-1185">Reference proteome</keyword>
<keyword evidence="1" id="KW-0812">Transmembrane</keyword>
<feature type="transmembrane region" description="Helical" evidence="1">
    <location>
        <begin position="295"/>
        <end position="317"/>
    </location>
</feature>
<feature type="transmembrane region" description="Helical" evidence="1">
    <location>
        <begin position="184"/>
        <end position="204"/>
    </location>
</feature>
<proteinExistence type="predicted"/>
<accession>H6MSC1</accession>
<feature type="transmembrane region" description="Helical" evidence="1">
    <location>
        <begin position="55"/>
        <end position="76"/>
    </location>
</feature>
<feature type="transmembrane region" description="Helical" evidence="1">
    <location>
        <begin position="412"/>
        <end position="433"/>
    </location>
</feature>
<sequence length="739" mass="80385">MTHWFDHAIVATGRLPLFLFLLAFIATFLFIRISVRLIRAQVRWWPGNVTPGGMHLHHEFFGVIAMLLSGFGLVALSRFDTPIADCVLAAIFGIGCALVLDEFALILHLRDVYWEKEGRSSVDAVFVAIAIGVLFLLGLRPLGFSDAATEIAAGPDPGTRIAAAVIVTANVVLAVITLMKGKLWTGLIGMFIPFLLLFGTFRVARPRSPWARWFYAGKEGKLDKAIRREIRYREPLIRWKIVVQEALAGRFGVPDLPPVLPVTPAPVPPRVAAPNAVATAIRWRRTRREQRVVPTWRLPVILVVLAVIAAILCITLDESLGLQVDSGTLATVLGVIAGAMATLTGLVFTAVTLAMQFGASQISVRVIPRLQREPVMRWSIGFFLATFVFSVMVAMDLALAEPDDTTPGVSTAIAALLTVVSAFLFIALVAKVGTVLNSAQLMRWIAADGRSAIRRQFPDEVAPDEVAPEEVAAEEVAAVEAPEPVLEHGTHDAVVPVGPPAVDSGHPDDARRIIHLKETATRGRVLLAVNVAKLQRYAVAGHVRFDLLVAVGDHVPHDVGVIAVSGDRRNSIAAHKVLRCLLFGDTHQPSVSPAAALQSISDIALKAISSAGNDPSTVVLALDHTEDLLLMLAPRVRADLLSTRATLVGGYRRSWADYVAIGTDEIRRHSHGQAQVRRRLRALYETLARRCPDDQQPPITERLAALDEQIDREWQVPLDRRLALAPDRQGYGSERGSVG</sequence>
<dbReference type="InterPro" id="IPR018723">
    <property type="entry name" value="DUF2254_membrane"/>
</dbReference>
<feature type="transmembrane region" description="Helical" evidence="1">
    <location>
        <begin position="121"/>
        <end position="139"/>
    </location>
</feature>
<feature type="transmembrane region" description="Helical" evidence="1">
    <location>
        <begin position="15"/>
        <end position="35"/>
    </location>
</feature>
<name>H6MSC1_GORPV</name>
<protein>
    <submittedName>
        <fullName evidence="2">Putative integral membrane protein</fullName>
    </submittedName>
</protein>
<dbReference type="STRING" id="1112204.GPOL_c03060"/>
<keyword evidence="1" id="KW-0472">Membrane</keyword>